<keyword evidence="2" id="KW-1133">Transmembrane helix</keyword>
<keyword evidence="4" id="KW-1185">Reference proteome</keyword>
<keyword evidence="2" id="KW-0812">Transmembrane</keyword>
<evidence type="ECO:0000313" key="4">
    <source>
        <dbReference type="Proteomes" id="UP001368654"/>
    </source>
</evidence>
<name>A0ABU8LW68_9MICO</name>
<evidence type="ECO:0000313" key="3">
    <source>
        <dbReference type="EMBL" id="MEJ1155764.1"/>
    </source>
</evidence>
<dbReference type="RefSeq" id="WP_337338182.1">
    <property type="nucleotide sequence ID" value="NZ_JBBDGL010000002.1"/>
</dbReference>
<dbReference type="EMBL" id="JBBDGL010000002">
    <property type="protein sequence ID" value="MEJ1155764.1"/>
    <property type="molecule type" value="Genomic_DNA"/>
</dbReference>
<sequence length="200" mass="21103">MSKRTIWIVVAVVAVIAGIVIGLLVFAGNADDTATASPTASAMATETRLAAESPTPTLSATPTPTPTAVTCDTISTDDFRDMMAENGFVSWETTGEQIGARPFDAFPDGPPADQIVCRWGDGPEVATDNVIDLAWAPLPSADQSGTQDYLISQGYTRSHNDATVLISVEGGDGYLFTASDVRWAPQADYLQYIQSPDAAQ</sequence>
<comment type="caution">
    <text evidence="3">The sequence shown here is derived from an EMBL/GenBank/DDBJ whole genome shotgun (WGS) entry which is preliminary data.</text>
</comment>
<organism evidence="3 4">
    <name type="scientific">Microbacterium marmarense</name>
    <dbReference type="NCBI Taxonomy" id="3122051"/>
    <lineage>
        <taxon>Bacteria</taxon>
        <taxon>Bacillati</taxon>
        <taxon>Actinomycetota</taxon>
        <taxon>Actinomycetes</taxon>
        <taxon>Micrococcales</taxon>
        <taxon>Microbacteriaceae</taxon>
        <taxon>Microbacterium</taxon>
    </lineage>
</organism>
<gene>
    <name evidence="3" type="ORF">WDU96_09185</name>
</gene>
<protein>
    <submittedName>
        <fullName evidence="3">Uncharacterized protein</fullName>
    </submittedName>
</protein>
<evidence type="ECO:0000256" key="1">
    <source>
        <dbReference type="SAM" id="MobiDB-lite"/>
    </source>
</evidence>
<reference evidence="3 4" key="1">
    <citation type="submission" date="2024-02" db="EMBL/GenBank/DDBJ databases">
        <authorList>
            <person name="Saticioglu I.B."/>
        </authorList>
    </citation>
    <scope>NUCLEOTIDE SEQUENCE [LARGE SCALE GENOMIC DNA]</scope>
    <source>
        <strain evidence="3 4">Mu-86</strain>
    </source>
</reference>
<keyword evidence="2" id="KW-0472">Membrane</keyword>
<evidence type="ECO:0000256" key="2">
    <source>
        <dbReference type="SAM" id="Phobius"/>
    </source>
</evidence>
<proteinExistence type="predicted"/>
<feature type="region of interest" description="Disordered" evidence="1">
    <location>
        <begin position="38"/>
        <end position="69"/>
    </location>
</feature>
<dbReference type="Proteomes" id="UP001368654">
    <property type="component" value="Unassembled WGS sequence"/>
</dbReference>
<feature type="transmembrane region" description="Helical" evidence="2">
    <location>
        <begin position="6"/>
        <end position="27"/>
    </location>
</feature>
<accession>A0ABU8LW68</accession>